<evidence type="ECO:0000313" key="12">
    <source>
        <dbReference type="EMBL" id="PJJ80251.1"/>
    </source>
</evidence>
<dbReference type="GO" id="GO:0036222">
    <property type="term" value="F:XTP diphosphatase activity"/>
    <property type="evidence" value="ECO:0007669"/>
    <property type="project" value="UniProtKB-UniRule"/>
</dbReference>
<evidence type="ECO:0000256" key="6">
    <source>
        <dbReference type="ARBA" id="ARBA00022842"/>
    </source>
</evidence>
<feature type="active site" description="Proton acceptor" evidence="10">
    <location>
        <position position="78"/>
    </location>
</feature>
<dbReference type="GO" id="GO:0005829">
    <property type="term" value="C:cytosol"/>
    <property type="evidence" value="ECO:0007669"/>
    <property type="project" value="TreeGrafter"/>
</dbReference>
<evidence type="ECO:0000256" key="1">
    <source>
        <dbReference type="ARBA" id="ARBA00008023"/>
    </source>
</evidence>
<dbReference type="EC" id="3.6.1.66" evidence="10"/>
<comment type="subunit">
    <text evidence="2 10">Homodimer.</text>
</comment>
<feature type="binding site" evidence="10">
    <location>
        <position position="181"/>
    </location>
    <ligand>
        <name>substrate</name>
    </ligand>
</feature>
<feature type="binding site" evidence="10">
    <location>
        <begin position="158"/>
        <end position="161"/>
    </location>
    <ligand>
        <name>substrate</name>
    </ligand>
</feature>
<evidence type="ECO:0000256" key="3">
    <source>
        <dbReference type="ARBA" id="ARBA00022723"/>
    </source>
</evidence>
<dbReference type="GO" id="GO:0009146">
    <property type="term" value="P:purine nucleoside triphosphate catabolic process"/>
    <property type="evidence" value="ECO:0007669"/>
    <property type="project" value="UniProtKB-UniRule"/>
</dbReference>
<keyword evidence="6 10" id="KW-0460">Magnesium</keyword>
<reference evidence="12 13" key="1">
    <citation type="submission" date="2017-11" db="EMBL/GenBank/DDBJ databases">
        <title>Genomic Encyclopedia of Archaeal and Bacterial Type Strains, Phase II (KMG-II): From Individual Species to Whole Genera.</title>
        <authorList>
            <person name="Goeker M."/>
        </authorList>
    </citation>
    <scope>NUCLEOTIDE SEQUENCE [LARGE SCALE GENOMIC DNA]</scope>
    <source>
        <strain evidence="12 13">DSM 28175</strain>
    </source>
</reference>
<comment type="catalytic activity">
    <reaction evidence="9 10">
        <text>XTP + H2O = XMP + diphosphate + H(+)</text>
        <dbReference type="Rhea" id="RHEA:28610"/>
        <dbReference type="ChEBI" id="CHEBI:15377"/>
        <dbReference type="ChEBI" id="CHEBI:15378"/>
        <dbReference type="ChEBI" id="CHEBI:33019"/>
        <dbReference type="ChEBI" id="CHEBI:57464"/>
        <dbReference type="ChEBI" id="CHEBI:61314"/>
        <dbReference type="EC" id="3.6.1.66"/>
    </reaction>
</comment>
<evidence type="ECO:0000256" key="4">
    <source>
        <dbReference type="ARBA" id="ARBA00022741"/>
    </source>
</evidence>
<evidence type="ECO:0000256" key="8">
    <source>
        <dbReference type="ARBA" id="ARBA00051875"/>
    </source>
</evidence>
<dbReference type="GO" id="GO:0017111">
    <property type="term" value="F:ribonucleoside triphosphate phosphatase activity"/>
    <property type="evidence" value="ECO:0007669"/>
    <property type="project" value="InterPro"/>
</dbReference>
<keyword evidence="4 10" id="KW-0547">Nucleotide-binding</keyword>
<feature type="binding site" evidence="10">
    <location>
        <position position="79"/>
    </location>
    <ligand>
        <name>substrate</name>
    </ligand>
</feature>
<dbReference type="GO" id="GO:0036220">
    <property type="term" value="F:ITP diphosphatase activity"/>
    <property type="evidence" value="ECO:0007669"/>
    <property type="project" value="UniProtKB-UniRule"/>
</dbReference>
<feature type="binding site" evidence="10">
    <location>
        <begin position="17"/>
        <end position="22"/>
    </location>
    <ligand>
        <name>substrate</name>
    </ligand>
</feature>
<dbReference type="InterPro" id="IPR020922">
    <property type="entry name" value="dITP/XTP_pyrophosphatase"/>
</dbReference>
<dbReference type="PANTHER" id="PTHR11067:SF9">
    <property type="entry name" value="INOSINE TRIPHOSPHATE PYROPHOSPHATASE"/>
    <property type="match status" value="1"/>
</dbReference>
<dbReference type="HAMAP" id="MF_01405">
    <property type="entry name" value="Non_canon_purine_NTPase"/>
    <property type="match status" value="1"/>
</dbReference>
<keyword evidence="7 10" id="KW-0546">Nucleotide metabolism</keyword>
<evidence type="ECO:0000256" key="7">
    <source>
        <dbReference type="ARBA" id="ARBA00023080"/>
    </source>
</evidence>
<dbReference type="CDD" id="cd00515">
    <property type="entry name" value="HAM1"/>
    <property type="match status" value="1"/>
</dbReference>
<name>A0A2H9VPL1_9SPHI</name>
<comment type="caution">
    <text evidence="12">The sequence shown here is derived from an EMBL/GenBank/DDBJ whole genome shotgun (WGS) entry which is preliminary data.</text>
</comment>
<protein>
    <recommendedName>
        <fullName evidence="10">dITP/XTP pyrophosphatase</fullName>
        <ecNumber evidence="10">3.6.1.66</ecNumber>
    </recommendedName>
    <alternativeName>
        <fullName evidence="10">Non-canonical purine NTP pyrophosphatase</fullName>
    </alternativeName>
    <alternativeName>
        <fullName evidence="10">Non-standard purine NTP pyrophosphatase</fullName>
    </alternativeName>
    <alternativeName>
        <fullName evidence="10">Nucleoside-triphosphate diphosphatase</fullName>
    </alternativeName>
    <alternativeName>
        <fullName evidence="10">Nucleoside-triphosphate pyrophosphatase</fullName>
        <shortName evidence="10">NTPase</shortName>
    </alternativeName>
</protein>
<organism evidence="12 13">
    <name type="scientific">Mucilaginibacter auburnensis</name>
    <dbReference type="NCBI Taxonomy" id="1457233"/>
    <lineage>
        <taxon>Bacteria</taxon>
        <taxon>Pseudomonadati</taxon>
        <taxon>Bacteroidota</taxon>
        <taxon>Sphingobacteriia</taxon>
        <taxon>Sphingobacteriales</taxon>
        <taxon>Sphingobacteriaceae</taxon>
        <taxon>Mucilaginibacter</taxon>
    </lineage>
</organism>
<evidence type="ECO:0000256" key="2">
    <source>
        <dbReference type="ARBA" id="ARBA00011738"/>
    </source>
</evidence>
<comment type="similarity">
    <text evidence="1 10 11">Belongs to the HAM1 NTPase family.</text>
</comment>
<comment type="caution">
    <text evidence="10">Lacks conserved residue(s) required for the propagation of feature annotation.</text>
</comment>
<dbReference type="GO" id="GO:0000166">
    <property type="term" value="F:nucleotide binding"/>
    <property type="evidence" value="ECO:0007669"/>
    <property type="project" value="UniProtKB-KW"/>
</dbReference>
<dbReference type="SUPFAM" id="SSF52972">
    <property type="entry name" value="ITPase-like"/>
    <property type="match status" value="1"/>
</dbReference>
<dbReference type="InterPro" id="IPR029001">
    <property type="entry name" value="ITPase-like_fam"/>
</dbReference>
<dbReference type="FunFam" id="3.90.950.10:FF:000001">
    <property type="entry name" value="dITP/XTP pyrophosphatase"/>
    <property type="match status" value="1"/>
</dbReference>
<keyword evidence="13" id="KW-1185">Reference proteome</keyword>
<dbReference type="GO" id="GO:0009117">
    <property type="term" value="P:nucleotide metabolic process"/>
    <property type="evidence" value="ECO:0007669"/>
    <property type="project" value="UniProtKB-KW"/>
</dbReference>
<evidence type="ECO:0000256" key="10">
    <source>
        <dbReference type="HAMAP-Rule" id="MF_01405"/>
    </source>
</evidence>
<gene>
    <name evidence="12" type="ORF">CLV57_3400</name>
</gene>
<keyword evidence="5 10" id="KW-0378">Hydrolase</keyword>
<dbReference type="NCBIfam" id="TIGR00042">
    <property type="entry name" value="RdgB/HAM1 family non-canonical purine NTP pyrophosphatase"/>
    <property type="match status" value="1"/>
</dbReference>
<feature type="binding site" evidence="10">
    <location>
        <position position="78"/>
    </location>
    <ligand>
        <name>Mg(2+)</name>
        <dbReference type="ChEBI" id="CHEBI:18420"/>
    </ligand>
</feature>
<evidence type="ECO:0000256" key="9">
    <source>
        <dbReference type="ARBA" id="ARBA00052017"/>
    </source>
</evidence>
<dbReference type="NCBIfam" id="NF011398">
    <property type="entry name" value="PRK14823.1"/>
    <property type="match status" value="1"/>
</dbReference>
<comment type="catalytic activity">
    <reaction evidence="10">
        <text>ITP + H2O = IMP + diphosphate + H(+)</text>
        <dbReference type="Rhea" id="RHEA:29399"/>
        <dbReference type="ChEBI" id="CHEBI:15377"/>
        <dbReference type="ChEBI" id="CHEBI:15378"/>
        <dbReference type="ChEBI" id="CHEBI:33019"/>
        <dbReference type="ChEBI" id="CHEBI:58053"/>
        <dbReference type="ChEBI" id="CHEBI:61402"/>
        <dbReference type="EC" id="3.6.1.66"/>
    </reaction>
</comment>
<dbReference type="Proteomes" id="UP000242687">
    <property type="component" value="Unassembled WGS sequence"/>
</dbReference>
<dbReference type="InterPro" id="IPR002637">
    <property type="entry name" value="RdgB/HAM1"/>
</dbReference>
<dbReference type="Pfam" id="PF01725">
    <property type="entry name" value="Ham1p_like"/>
    <property type="match status" value="1"/>
</dbReference>
<accession>A0A2H9VPL1</accession>
<dbReference type="Gene3D" id="3.90.950.10">
    <property type="match status" value="1"/>
</dbReference>
<dbReference type="EMBL" id="PGFJ01000002">
    <property type="protein sequence ID" value="PJJ80251.1"/>
    <property type="molecule type" value="Genomic_DNA"/>
</dbReference>
<proteinExistence type="inferred from homology"/>
<dbReference type="AlphaFoldDB" id="A0A2H9VPL1"/>
<dbReference type="PANTHER" id="PTHR11067">
    <property type="entry name" value="INOSINE TRIPHOSPHATE PYROPHOSPHATASE/HAM1 PROTEIN"/>
    <property type="match status" value="1"/>
</dbReference>
<dbReference type="GO" id="GO:0046872">
    <property type="term" value="F:metal ion binding"/>
    <property type="evidence" value="ECO:0007669"/>
    <property type="project" value="UniProtKB-KW"/>
</dbReference>
<evidence type="ECO:0000256" key="5">
    <source>
        <dbReference type="ARBA" id="ARBA00022801"/>
    </source>
</evidence>
<keyword evidence="3 10" id="KW-0479">Metal-binding</keyword>
<comment type="function">
    <text evidence="10">Pyrophosphatase that catalyzes the hydrolysis of nucleoside triphosphates to their monophosphate derivatives, with a high preference for the non-canonical purine nucleotides XTP (xanthosine triphosphate), dITP (deoxyinosine triphosphate) and ITP. Seems to function as a house-cleaning enzyme that removes non-canonical purine nucleotides from the nucleotide pool, thus preventing their incorporation into DNA/RNA and avoiding chromosomal lesions.</text>
</comment>
<evidence type="ECO:0000256" key="11">
    <source>
        <dbReference type="RuleBase" id="RU003781"/>
    </source>
</evidence>
<sequence>MGTNEKLIAMQQLVFATNNAHKLTEVQAAVAGKIKLLSLNDINCNDDIPETGTTFIANASIKSRYIYNKFALNCFGDDSGLEIEALNGEPGVYSARYAGKHGNHAANNARVLQNLQGVANRKAWFITVISLIWNGEEHFFEGTVEGTIREELSGSEGFGYDPIFQPDGYDITFAEMTLEQKNVISHRGRAVAKLVDFLMANA</sequence>
<dbReference type="GO" id="GO:0035870">
    <property type="term" value="F:dITP diphosphatase activity"/>
    <property type="evidence" value="ECO:0007669"/>
    <property type="project" value="UniProtKB-UniRule"/>
</dbReference>
<feature type="binding site" evidence="10">
    <location>
        <begin position="186"/>
        <end position="187"/>
    </location>
    <ligand>
        <name>substrate</name>
    </ligand>
</feature>
<evidence type="ECO:0000313" key="13">
    <source>
        <dbReference type="Proteomes" id="UP000242687"/>
    </source>
</evidence>
<comment type="catalytic activity">
    <reaction evidence="8 10">
        <text>dITP + H2O = dIMP + diphosphate + H(+)</text>
        <dbReference type="Rhea" id="RHEA:28342"/>
        <dbReference type="ChEBI" id="CHEBI:15377"/>
        <dbReference type="ChEBI" id="CHEBI:15378"/>
        <dbReference type="ChEBI" id="CHEBI:33019"/>
        <dbReference type="ChEBI" id="CHEBI:61194"/>
        <dbReference type="ChEBI" id="CHEBI:61382"/>
        <dbReference type="EC" id="3.6.1.66"/>
    </reaction>
</comment>
<comment type="cofactor">
    <cofactor evidence="10">
        <name>Mg(2+)</name>
        <dbReference type="ChEBI" id="CHEBI:18420"/>
    </cofactor>
    <text evidence="10">Binds 1 Mg(2+) ion per subunit.</text>
</comment>